<keyword evidence="14" id="KW-0458">Lysosome</keyword>
<dbReference type="GO" id="GO:0016020">
    <property type="term" value="C:membrane"/>
    <property type="evidence" value="ECO:0007669"/>
    <property type="project" value="GOC"/>
</dbReference>
<feature type="signal peptide" evidence="18">
    <location>
        <begin position="1"/>
        <end position="17"/>
    </location>
</feature>
<keyword evidence="10" id="KW-0746">Sphingolipid metabolism</keyword>
<dbReference type="InterPro" id="IPR016699">
    <property type="entry name" value="Acid_ceramidase-like"/>
</dbReference>
<evidence type="ECO:0000256" key="3">
    <source>
        <dbReference type="ARBA" id="ARBA00004760"/>
    </source>
</evidence>
<evidence type="ECO:0000256" key="14">
    <source>
        <dbReference type="ARBA" id="ARBA00023228"/>
    </source>
</evidence>
<dbReference type="PANTHER" id="PTHR28583:SF1">
    <property type="entry name" value="ACID CERAMIDASE"/>
    <property type="match status" value="1"/>
</dbReference>
<dbReference type="AlphaFoldDB" id="A0A8J5K129"/>
<keyword evidence="22" id="KW-1185">Reference proteome</keyword>
<evidence type="ECO:0000256" key="6">
    <source>
        <dbReference type="ARBA" id="ARBA00011891"/>
    </source>
</evidence>
<dbReference type="InterPro" id="IPR029130">
    <property type="entry name" value="Acid_ceramidase_N"/>
</dbReference>
<evidence type="ECO:0000256" key="11">
    <source>
        <dbReference type="ARBA" id="ARBA00023098"/>
    </source>
</evidence>
<evidence type="ECO:0000256" key="18">
    <source>
        <dbReference type="SAM" id="SignalP"/>
    </source>
</evidence>
<evidence type="ECO:0000256" key="13">
    <source>
        <dbReference type="ARBA" id="ARBA00023180"/>
    </source>
</evidence>
<keyword evidence="8 18" id="KW-0732">Signal</keyword>
<dbReference type="PANTHER" id="PTHR28583">
    <property type="entry name" value="ACID AMIDASE"/>
    <property type="match status" value="1"/>
</dbReference>
<keyword evidence="9 16" id="KW-0378">Hydrolase</keyword>
<evidence type="ECO:0000256" key="10">
    <source>
        <dbReference type="ARBA" id="ARBA00022919"/>
    </source>
</evidence>
<evidence type="ECO:0000313" key="22">
    <source>
        <dbReference type="Proteomes" id="UP000747542"/>
    </source>
</evidence>
<evidence type="ECO:0000256" key="12">
    <source>
        <dbReference type="ARBA" id="ARBA00023157"/>
    </source>
</evidence>
<evidence type="ECO:0000256" key="5">
    <source>
        <dbReference type="ARBA" id="ARBA00005730"/>
    </source>
</evidence>
<evidence type="ECO:0000256" key="1">
    <source>
        <dbReference type="ARBA" id="ARBA00004371"/>
    </source>
</evidence>
<comment type="similarity">
    <text evidence="5 16">Belongs to the acid ceramidase family.</text>
</comment>
<evidence type="ECO:0000256" key="2">
    <source>
        <dbReference type="ARBA" id="ARBA00004613"/>
    </source>
</evidence>
<feature type="domain" description="Choloylglycine hydrolase/NAAA C-terminal" evidence="19">
    <location>
        <begin position="136"/>
        <end position="301"/>
    </location>
</feature>
<evidence type="ECO:0000256" key="7">
    <source>
        <dbReference type="ARBA" id="ARBA00022525"/>
    </source>
</evidence>
<comment type="subcellular location">
    <subcellularLocation>
        <location evidence="1">Lysosome</location>
    </subcellularLocation>
    <subcellularLocation>
        <location evidence="2">Secreted</location>
    </subcellularLocation>
</comment>
<proteinExistence type="inferred from homology"/>
<dbReference type="GO" id="GO:0006631">
    <property type="term" value="P:fatty acid metabolic process"/>
    <property type="evidence" value="ECO:0007669"/>
    <property type="project" value="InterPro"/>
</dbReference>
<comment type="pathway">
    <text evidence="3">Lipid metabolism; sphingolipid metabolism.</text>
</comment>
<dbReference type="EMBL" id="JAHLQT010022636">
    <property type="protein sequence ID" value="KAG7166271.1"/>
    <property type="molecule type" value="Genomic_DNA"/>
</dbReference>
<dbReference type="EC" id="3.5.1.23" evidence="6"/>
<keyword evidence="12" id="KW-1015">Disulfide bond</keyword>
<evidence type="ECO:0000313" key="21">
    <source>
        <dbReference type="EMBL" id="KAG7166271.1"/>
    </source>
</evidence>
<evidence type="ECO:0000256" key="17">
    <source>
        <dbReference type="PIRSR" id="PIRSR017632-1"/>
    </source>
</evidence>
<feature type="domain" description="Acid ceramidase N-terminal" evidence="20">
    <location>
        <begin position="40"/>
        <end position="98"/>
    </location>
</feature>
<dbReference type="GO" id="GO:0006665">
    <property type="term" value="P:sphingolipid metabolic process"/>
    <property type="evidence" value="ECO:0007669"/>
    <property type="project" value="UniProtKB-KW"/>
</dbReference>
<evidence type="ECO:0000256" key="15">
    <source>
        <dbReference type="ARBA" id="ARBA00040588"/>
    </source>
</evidence>
<evidence type="ECO:0000259" key="19">
    <source>
        <dbReference type="Pfam" id="PF02275"/>
    </source>
</evidence>
<dbReference type="Pfam" id="PF15508">
    <property type="entry name" value="NAAA-beta"/>
    <property type="match status" value="1"/>
</dbReference>
<dbReference type="GO" id="GO:0005764">
    <property type="term" value="C:lysosome"/>
    <property type="evidence" value="ECO:0007669"/>
    <property type="project" value="UniProtKB-SubCell"/>
</dbReference>
<dbReference type="GO" id="GO:0005576">
    <property type="term" value="C:extracellular region"/>
    <property type="evidence" value="ECO:0007669"/>
    <property type="project" value="UniProtKB-SubCell"/>
</dbReference>
<feature type="active site" description="Nucleophile" evidence="17">
    <location>
        <position position="136"/>
    </location>
</feature>
<dbReference type="PIRSF" id="PIRSF017632">
    <property type="entry name" value="Acid_ceramidase-like"/>
    <property type="match status" value="1"/>
</dbReference>
<evidence type="ECO:0000256" key="9">
    <source>
        <dbReference type="ARBA" id="ARBA00022801"/>
    </source>
</evidence>
<comment type="caution">
    <text evidence="21">The sequence shown here is derived from an EMBL/GenBank/DDBJ whole genome shotgun (WGS) entry which is preliminary data.</text>
</comment>
<feature type="chain" id="PRO_5035317882" description="Acid ceramidase" evidence="18">
    <location>
        <begin position="18"/>
        <end position="362"/>
    </location>
</feature>
<sequence length="362" mass="41329">MNLQTFIFFVLLSYTHAKFSFTDPFESCETNAFPPKQSDAAPRYIINLDLPPQERWTKLVTEKKNDVLALIGDIRNLTLSLVGEKVFKVIIDNLDKIATTLPYPFNEEIIGISKASGLNISEATLYNIFYEVFTFCTSIVAQDTSGHLYHGRNLDFGLFMGWNPKTHTWTIAELLKPLVVQLEWQKGGKTGLFTFSLDERFGLNGGFVGLLEWVSFLTREVMEEAKTYKEAKFMLSHTRLLAPVYFILGGVKSGEGSIITRWRDNFHTDDLLDRMSGSGSWFLVETNYDQWKTPPFFDDRRTPAVHCLNKGGQKNASPKLLYNVLSTRPVLNKLTTYTSLMDVNRGTLGAWLRKCEDPCWPW</sequence>
<keyword evidence="7" id="KW-0964">Secreted</keyword>
<protein>
    <recommendedName>
        <fullName evidence="15">Acid ceramidase</fullName>
        <ecNumber evidence="6">3.5.1.23</ecNumber>
    </recommendedName>
</protein>
<keyword evidence="13" id="KW-0325">Glycoprotein</keyword>
<keyword evidence="11 16" id="KW-0443">Lipid metabolism</keyword>
<gene>
    <name evidence="21" type="primary">ASAH1-L2</name>
    <name evidence="21" type="ORF">Hamer_G011100</name>
</gene>
<accession>A0A8J5K129</accession>
<evidence type="ECO:0000256" key="16">
    <source>
        <dbReference type="PIRNR" id="PIRNR017632"/>
    </source>
</evidence>
<dbReference type="InterPro" id="IPR029132">
    <property type="entry name" value="CBAH/NAAA_C"/>
</dbReference>
<dbReference type="Pfam" id="PF02275">
    <property type="entry name" value="CBAH"/>
    <property type="match status" value="1"/>
</dbReference>
<dbReference type="GO" id="GO:0017040">
    <property type="term" value="F:N-acylsphingosine amidohydrolase activity"/>
    <property type="evidence" value="ECO:0007669"/>
    <property type="project" value="UniProtKB-EC"/>
</dbReference>
<evidence type="ECO:0000259" key="20">
    <source>
        <dbReference type="Pfam" id="PF15508"/>
    </source>
</evidence>
<evidence type="ECO:0000256" key="8">
    <source>
        <dbReference type="ARBA" id="ARBA00022729"/>
    </source>
</evidence>
<dbReference type="Proteomes" id="UP000747542">
    <property type="component" value="Unassembled WGS sequence"/>
</dbReference>
<organism evidence="21 22">
    <name type="scientific">Homarus americanus</name>
    <name type="common">American lobster</name>
    <dbReference type="NCBI Taxonomy" id="6706"/>
    <lineage>
        <taxon>Eukaryota</taxon>
        <taxon>Metazoa</taxon>
        <taxon>Ecdysozoa</taxon>
        <taxon>Arthropoda</taxon>
        <taxon>Crustacea</taxon>
        <taxon>Multicrustacea</taxon>
        <taxon>Malacostraca</taxon>
        <taxon>Eumalacostraca</taxon>
        <taxon>Eucarida</taxon>
        <taxon>Decapoda</taxon>
        <taxon>Pleocyemata</taxon>
        <taxon>Astacidea</taxon>
        <taxon>Nephropoidea</taxon>
        <taxon>Nephropidae</taxon>
        <taxon>Homarus</taxon>
    </lineage>
</organism>
<name>A0A8J5K129_HOMAM</name>
<comment type="pathway">
    <text evidence="4">Sphingolipid metabolism.</text>
</comment>
<dbReference type="GO" id="GO:0017064">
    <property type="term" value="F:fatty acid amide hydrolase activity"/>
    <property type="evidence" value="ECO:0007669"/>
    <property type="project" value="InterPro"/>
</dbReference>
<evidence type="ECO:0000256" key="4">
    <source>
        <dbReference type="ARBA" id="ARBA00004991"/>
    </source>
</evidence>
<reference evidence="21" key="1">
    <citation type="journal article" date="2021" name="Sci. Adv.">
        <title>The American lobster genome reveals insights on longevity, neural, and immune adaptations.</title>
        <authorList>
            <person name="Polinski J.M."/>
            <person name="Zimin A.V."/>
            <person name="Clark K.F."/>
            <person name="Kohn A.B."/>
            <person name="Sadowski N."/>
            <person name="Timp W."/>
            <person name="Ptitsyn A."/>
            <person name="Khanna P."/>
            <person name="Romanova D.Y."/>
            <person name="Williams P."/>
            <person name="Greenwood S.J."/>
            <person name="Moroz L.L."/>
            <person name="Walt D.R."/>
            <person name="Bodnar A.G."/>
        </authorList>
    </citation>
    <scope>NUCLEOTIDE SEQUENCE</scope>
    <source>
        <strain evidence="21">GMGI-L3</strain>
    </source>
</reference>